<dbReference type="EMBL" id="AYKW01000007">
    <property type="protein sequence ID" value="PIL33367.1"/>
    <property type="molecule type" value="Genomic_DNA"/>
</dbReference>
<evidence type="ECO:0008006" key="4">
    <source>
        <dbReference type="Google" id="ProtNLM"/>
    </source>
</evidence>
<keyword evidence="3" id="KW-1185">Reference proteome</keyword>
<reference evidence="2 3" key="1">
    <citation type="journal article" date="2015" name="Sci. Rep.">
        <title>Chromosome-level genome map provides insights into diverse defense mechanisms in the medicinal fungus Ganoderma sinense.</title>
        <authorList>
            <person name="Zhu Y."/>
            <person name="Xu J."/>
            <person name="Sun C."/>
            <person name="Zhou S."/>
            <person name="Xu H."/>
            <person name="Nelson D.R."/>
            <person name="Qian J."/>
            <person name="Song J."/>
            <person name="Luo H."/>
            <person name="Xiang L."/>
            <person name="Li Y."/>
            <person name="Xu Z."/>
            <person name="Ji A."/>
            <person name="Wang L."/>
            <person name="Lu S."/>
            <person name="Hayward A."/>
            <person name="Sun W."/>
            <person name="Li X."/>
            <person name="Schwartz D.C."/>
            <person name="Wang Y."/>
            <person name="Chen S."/>
        </authorList>
    </citation>
    <scope>NUCLEOTIDE SEQUENCE [LARGE SCALE GENOMIC DNA]</scope>
    <source>
        <strain evidence="2 3">ZZ0214-1</strain>
    </source>
</reference>
<organism evidence="2 3">
    <name type="scientific">Ganoderma sinense ZZ0214-1</name>
    <dbReference type="NCBI Taxonomy" id="1077348"/>
    <lineage>
        <taxon>Eukaryota</taxon>
        <taxon>Fungi</taxon>
        <taxon>Dikarya</taxon>
        <taxon>Basidiomycota</taxon>
        <taxon>Agaricomycotina</taxon>
        <taxon>Agaricomycetes</taxon>
        <taxon>Polyporales</taxon>
        <taxon>Polyporaceae</taxon>
        <taxon>Ganoderma</taxon>
    </lineage>
</organism>
<feature type="compositionally biased region" description="Polar residues" evidence="1">
    <location>
        <begin position="1"/>
        <end position="20"/>
    </location>
</feature>
<dbReference type="STRING" id="1077348.A0A2G8SI20"/>
<dbReference type="OrthoDB" id="2122982at2759"/>
<evidence type="ECO:0000313" key="2">
    <source>
        <dbReference type="EMBL" id="PIL33367.1"/>
    </source>
</evidence>
<dbReference type="Proteomes" id="UP000230002">
    <property type="component" value="Unassembled WGS sequence"/>
</dbReference>
<evidence type="ECO:0000313" key="3">
    <source>
        <dbReference type="Proteomes" id="UP000230002"/>
    </source>
</evidence>
<comment type="caution">
    <text evidence="2">The sequence shown here is derived from an EMBL/GenBank/DDBJ whole genome shotgun (WGS) entry which is preliminary data.</text>
</comment>
<dbReference type="InterPro" id="IPR018247">
    <property type="entry name" value="EF_Hand_1_Ca_BS"/>
</dbReference>
<feature type="region of interest" description="Disordered" evidence="1">
    <location>
        <begin position="1193"/>
        <end position="1232"/>
    </location>
</feature>
<name>A0A2G8SI20_9APHY</name>
<accession>A0A2G8SI20</accession>
<dbReference type="PROSITE" id="PS00018">
    <property type="entry name" value="EF_HAND_1"/>
    <property type="match status" value="1"/>
</dbReference>
<evidence type="ECO:0000256" key="1">
    <source>
        <dbReference type="SAM" id="MobiDB-lite"/>
    </source>
</evidence>
<sequence>MAPDNPQTGSSTGRKGTAVSSDVDDAKRALDVASARNLKTRKPEGKETQQAGPDLAAATKVVDTVSNNDGVNLLFQGVNSLVDSLPPLVKALEAVAQIHPFVAIAVGAFKVVIELEIKRRDNDKKVNLLFLEMRNMMSVLLQLQSVRANHVARDGITIGARLVDLVKRTANDIKECANVCDTYSKKRLLVKVLKGPIWDDTLKGFIQLFVDRKAEFNFAVSIHTGMAIDRANDKLDALTARMELILKFFERSIPFSQRSLNALVEQAGGPDAALQSPNVLQKLIERESSFERIPDLAGDDRVPYFRAPARTPSAVGIAGSSRYRSHSGFDYSRAAESQRSRRRTRSHASTAESHRASAPRSYIPNSYASGLAPAYPGDQNPPLYGYRKSYIDDVQKSPHEQDIAMLKQELAQAPSAEISKNFETFERKFEIQTRELAEEMKRLIVHEGDRVISSVLAGPHERIIDPDLYEIWKDMRWRGIVKARHLVLAIHDYYLQKQEDQGQVFQVDGTQKRGSIYEDDSWTFEYIDLMHVQPIIEGLDDDASGFVTIQEVNQFTTSRPKGWSLLHWMAYWAVGWRVCMTAYRRKMLSTLEFMTSLLETVRVPNRVKLVEYLSLTRNVILDIVQPFHEDTEQLFVLPRFQAYMDHNEARLRKVLETVKYQIDALDTLALINGRKGLERNVFPLLHLVLSRHYDIMKLGRIHILHPDELIEAQESINIIQDAFKLRRNELSALFQQRRLSVSQEFDDFAFGMFSSASGYMPEVNARNSEGDETCSPDEELKPPSTGILQYPVHHEDFYPVNEDDVHDDEIGKDVDDSLKPILGRWSGTVDAVDGSIGMPLLNIYFHPASSSKNQVIAAPKLYFPWLCTRAIIVGECCSTSAGDSIFTFTTTFNSASCQTEYLRMTLSPDGKTLVGYQDIVPDCSSSGRFHVVMKKDIPLEVMAFYPSPQLLDTNRPKALWHFATSAILFQVQQRTITWRRIKAHRDKRRRYASLVYLQSTREQLQPADYEELQRLSNRSTLAEVHCCVYTAVEPEKFPWILPPCSGGTCGLLMKTAVPMLRCLFCPPELGYERFGAVFCGDTPDCLGDHLRAGLFGMHCIVKTRMVGWSAGDNEDERGRKASNLLSLVTATIGLLEGSRYGPPMEEHFSPHRLSPITEMSDEDQTEYGEPFLASVGTPNAVDNLSVSPVLKDAQHPDWQPESDLRSLAGEPTTPTHGSQLVDATFSPGSRSDTTVVEDGVMGEYPLLDSTEHSVQLVADRGRICIDCKEEVKMPCWLCTDCPGMFAPGDYNIGAFVSYYIHTLSGNIFVCLICDEKGGITAGNHEDTHTLVRIYVNQTGHASARKARHRQVSDYNDADEDYEDEENDDASESDWNNSRIEGAIESQLIALGGRLTRMEERFGTIESKLGRLEDMLGTVLSLLRAQPSTDNVRSTAS</sequence>
<feature type="region of interest" description="Disordered" evidence="1">
    <location>
        <begin position="1344"/>
        <end position="1376"/>
    </location>
</feature>
<gene>
    <name evidence="2" type="ORF">GSI_03987</name>
</gene>
<feature type="region of interest" description="Disordered" evidence="1">
    <location>
        <begin position="328"/>
        <end position="374"/>
    </location>
</feature>
<feature type="region of interest" description="Disordered" evidence="1">
    <location>
        <begin position="1"/>
        <end position="54"/>
    </location>
</feature>
<proteinExistence type="predicted"/>
<feature type="compositionally biased region" description="Acidic residues" evidence="1">
    <location>
        <begin position="1355"/>
        <end position="1371"/>
    </location>
</feature>
<protein>
    <recommendedName>
        <fullName evidence="4">EF-hand domain-containing protein</fullName>
    </recommendedName>
</protein>